<keyword evidence="3" id="KW-1185">Reference proteome</keyword>
<gene>
    <name evidence="2" type="ORF">SteCoe_5378</name>
</gene>
<accession>A0A1R2CSG2</accession>
<dbReference type="EMBL" id="MPUH01000071">
    <property type="protein sequence ID" value="OMJ91947.1"/>
    <property type="molecule type" value="Genomic_DNA"/>
</dbReference>
<feature type="coiled-coil region" evidence="1">
    <location>
        <begin position="35"/>
        <end position="62"/>
    </location>
</feature>
<sequence>MELEIIEKLVKMQDAHNELGNLFGQIALSKEYSGLKKLNEVYNQQNDCINDLREAITQQRNEIRKLKPNGEKIESEPYKLELILSKSQKFLTKQKLPDGESKPSIINTLKRK</sequence>
<reference evidence="2 3" key="1">
    <citation type="submission" date="2016-11" db="EMBL/GenBank/DDBJ databases">
        <title>The macronuclear genome of Stentor coeruleus: a giant cell with tiny introns.</title>
        <authorList>
            <person name="Slabodnick M."/>
            <person name="Ruby J.G."/>
            <person name="Reiff S.B."/>
            <person name="Swart E.C."/>
            <person name="Gosai S."/>
            <person name="Prabakaran S."/>
            <person name="Witkowska E."/>
            <person name="Larue G.E."/>
            <person name="Fisher S."/>
            <person name="Freeman R.M."/>
            <person name="Gunawardena J."/>
            <person name="Chu W."/>
            <person name="Stover N.A."/>
            <person name="Gregory B.D."/>
            <person name="Nowacki M."/>
            <person name="Derisi J."/>
            <person name="Roy S.W."/>
            <person name="Marshall W.F."/>
            <person name="Sood P."/>
        </authorList>
    </citation>
    <scope>NUCLEOTIDE SEQUENCE [LARGE SCALE GENOMIC DNA]</scope>
    <source>
        <strain evidence="2">WM001</strain>
    </source>
</reference>
<keyword evidence="1" id="KW-0175">Coiled coil</keyword>
<comment type="caution">
    <text evidence="2">The sequence shown here is derived from an EMBL/GenBank/DDBJ whole genome shotgun (WGS) entry which is preliminary data.</text>
</comment>
<dbReference type="AlphaFoldDB" id="A0A1R2CSG2"/>
<proteinExistence type="predicted"/>
<evidence type="ECO:0000313" key="2">
    <source>
        <dbReference type="EMBL" id="OMJ91947.1"/>
    </source>
</evidence>
<evidence type="ECO:0000313" key="3">
    <source>
        <dbReference type="Proteomes" id="UP000187209"/>
    </source>
</evidence>
<name>A0A1R2CSG2_9CILI</name>
<dbReference type="Proteomes" id="UP000187209">
    <property type="component" value="Unassembled WGS sequence"/>
</dbReference>
<evidence type="ECO:0000256" key="1">
    <source>
        <dbReference type="SAM" id="Coils"/>
    </source>
</evidence>
<organism evidence="2 3">
    <name type="scientific">Stentor coeruleus</name>
    <dbReference type="NCBI Taxonomy" id="5963"/>
    <lineage>
        <taxon>Eukaryota</taxon>
        <taxon>Sar</taxon>
        <taxon>Alveolata</taxon>
        <taxon>Ciliophora</taxon>
        <taxon>Postciliodesmatophora</taxon>
        <taxon>Heterotrichea</taxon>
        <taxon>Heterotrichida</taxon>
        <taxon>Stentoridae</taxon>
        <taxon>Stentor</taxon>
    </lineage>
</organism>
<protein>
    <submittedName>
        <fullName evidence="2">Uncharacterized protein</fullName>
    </submittedName>
</protein>